<dbReference type="EMBL" id="CM023482">
    <property type="protein sequence ID" value="KAH6937762.1"/>
    <property type="molecule type" value="Genomic_DNA"/>
</dbReference>
<reference evidence="1" key="1">
    <citation type="submission" date="2020-05" db="EMBL/GenBank/DDBJ databases">
        <title>Large-scale comparative analyses of tick genomes elucidate their genetic diversity and vector capacities.</title>
        <authorList>
            <person name="Jia N."/>
            <person name="Wang J."/>
            <person name="Shi W."/>
            <person name="Du L."/>
            <person name="Sun Y."/>
            <person name="Zhan W."/>
            <person name="Jiang J."/>
            <person name="Wang Q."/>
            <person name="Zhang B."/>
            <person name="Ji P."/>
            <person name="Sakyi L.B."/>
            <person name="Cui X."/>
            <person name="Yuan T."/>
            <person name="Jiang B."/>
            <person name="Yang W."/>
            <person name="Lam T.T.-Y."/>
            <person name="Chang Q."/>
            <person name="Ding S."/>
            <person name="Wang X."/>
            <person name="Zhu J."/>
            <person name="Ruan X."/>
            <person name="Zhao L."/>
            <person name="Wei J."/>
            <person name="Que T."/>
            <person name="Du C."/>
            <person name="Cheng J."/>
            <person name="Dai P."/>
            <person name="Han X."/>
            <person name="Huang E."/>
            <person name="Gao Y."/>
            <person name="Liu J."/>
            <person name="Shao H."/>
            <person name="Ye R."/>
            <person name="Li L."/>
            <person name="Wei W."/>
            <person name="Wang X."/>
            <person name="Wang C."/>
            <person name="Yang T."/>
            <person name="Huo Q."/>
            <person name="Li W."/>
            <person name="Guo W."/>
            <person name="Chen H."/>
            <person name="Zhou L."/>
            <person name="Ni X."/>
            <person name="Tian J."/>
            <person name="Zhou Y."/>
            <person name="Sheng Y."/>
            <person name="Liu T."/>
            <person name="Pan Y."/>
            <person name="Xia L."/>
            <person name="Li J."/>
            <person name="Zhao F."/>
            <person name="Cao W."/>
        </authorList>
    </citation>
    <scope>NUCLEOTIDE SEQUENCE</scope>
    <source>
        <strain evidence="1">Hyas-2018</strain>
    </source>
</reference>
<evidence type="ECO:0000313" key="1">
    <source>
        <dbReference type="EMBL" id="KAH6937762.1"/>
    </source>
</evidence>
<proteinExistence type="predicted"/>
<organism evidence="1 2">
    <name type="scientific">Hyalomma asiaticum</name>
    <name type="common">Tick</name>
    <dbReference type="NCBI Taxonomy" id="266040"/>
    <lineage>
        <taxon>Eukaryota</taxon>
        <taxon>Metazoa</taxon>
        <taxon>Ecdysozoa</taxon>
        <taxon>Arthropoda</taxon>
        <taxon>Chelicerata</taxon>
        <taxon>Arachnida</taxon>
        <taxon>Acari</taxon>
        <taxon>Parasitiformes</taxon>
        <taxon>Ixodida</taxon>
        <taxon>Ixodoidea</taxon>
        <taxon>Ixodidae</taxon>
        <taxon>Hyalomminae</taxon>
        <taxon>Hyalomma</taxon>
    </lineage>
</organism>
<keyword evidence="2" id="KW-1185">Reference proteome</keyword>
<accession>A0ACB7SX91</accession>
<name>A0ACB7SX91_HYAAI</name>
<sequence>MLAVSKNAFFVSFRNAPDDPGISLVTTKVPAHKLRKPVWTLLRAKYQRLKAQKNRSPGEDAPSVRPKLGHRKHLRRPVTGAGTRGAGGGSSPQVLMMSSAFEMDTAPPLNMTETGPQTPVASQAPASTPLPSDAQTNSQQMNQRSNTPKQQNARPQRRLAKCSTIVVKFDGYIDITRLQRMQATPTEKEDTYIKRREKRNLIVVQTYRATIAHRLMNSTSIFVGSKTYQIRWYNAFDETYSRGVIHGIYPDIAEETLKANSPYKAEL</sequence>
<comment type="caution">
    <text evidence="1">The sequence shown here is derived from an EMBL/GenBank/DDBJ whole genome shotgun (WGS) entry which is preliminary data.</text>
</comment>
<evidence type="ECO:0000313" key="2">
    <source>
        <dbReference type="Proteomes" id="UP000821845"/>
    </source>
</evidence>
<protein>
    <submittedName>
        <fullName evidence="1">Uncharacterized protein</fullName>
    </submittedName>
</protein>
<gene>
    <name evidence="1" type="ORF">HPB50_004023</name>
</gene>
<dbReference type="Proteomes" id="UP000821845">
    <property type="component" value="Chromosome 2"/>
</dbReference>